<comment type="caution">
    <text evidence="3">The sequence shown here is derived from an EMBL/GenBank/DDBJ whole genome shotgun (WGS) entry which is preliminary data.</text>
</comment>
<dbReference type="SMART" id="SM00857">
    <property type="entry name" value="Resolvase"/>
    <property type="match status" value="1"/>
</dbReference>
<evidence type="ECO:0000313" key="3">
    <source>
        <dbReference type="EMBL" id="PST39046.1"/>
    </source>
</evidence>
<dbReference type="RefSeq" id="WP_107000195.1">
    <property type="nucleotide sequence ID" value="NZ_PYLO01000001.1"/>
</dbReference>
<protein>
    <submittedName>
        <fullName evidence="3">Recombinase family protein</fullName>
    </submittedName>
</protein>
<dbReference type="PANTHER" id="PTHR30461:SF23">
    <property type="entry name" value="DNA RECOMBINASE-RELATED"/>
    <property type="match status" value="1"/>
</dbReference>
<feature type="domain" description="Resolvase/invertase-type recombinase catalytic" evidence="1">
    <location>
        <begin position="45"/>
        <end position="195"/>
    </location>
</feature>
<dbReference type="InterPro" id="IPR006119">
    <property type="entry name" value="Resolv_N"/>
</dbReference>
<dbReference type="Gene3D" id="3.90.1750.20">
    <property type="entry name" value="Putative Large Serine Recombinase, Chain B, Domain 2"/>
    <property type="match status" value="1"/>
</dbReference>
<dbReference type="PANTHER" id="PTHR30461">
    <property type="entry name" value="DNA-INVERTASE FROM LAMBDOID PROPHAGE"/>
    <property type="match status" value="1"/>
</dbReference>
<dbReference type="Pfam" id="PF00239">
    <property type="entry name" value="Resolvase"/>
    <property type="match status" value="1"/>
</dbReference>
<dbReference type="CDD" id="cd00338">
    <property type="entry name" value="Ser_Recombinase"/>
    <property type="match status" value="1"/>
</dbReference>
<dbReference type="Gene3D" id="3.40.50.1390">
    <property type="entry name" value="Resolvase, N-terminal catalytic domain"/>
    <property type="match status" value="1"/>
</dbReference>
<name>A0A2T3FUT1_9CLOT</name>
<organism evidence="3 4">
    <name type="scientific">Clostridium fessum</name>
    <dbReference type="NCBI Taxonomy" id="2126740"/>
    <lineage>
        <taxon>Bacteria</taxon>
        <taxon>Bacillati</taxon>
        <taxon>Bacillota</taxon>
        <taxon>Clostridia</taxon>
        <taxon>Eubacteriales</taxon>
        <taxon>Clostridiaceae</taxon>
        <taxon>Clostridium</taxon>
    </lineage>
</organism>
<evidence type="ECO:0000259" key="1">
    <source>
        <dbReference type="PROSITE" id="PS51736"/>
    </source>
</evidence>
<dbReference type="SUPFAM" id="SSF53041">
    <property type="entry name" value="Resolvase-like"/>
    <property type="match status" value="1"/>
</dbReference>
<dbReference type="InterPro" id="IPR038109">
    <property type="entry name" value="DNA_bind_recomb_sf"/>
</dbReference>
<evidence type="ECO:0000313" key="4">
    <source>
        <dbReference type="Proteomes" id="UP000241048"/>
    </source>
</evidence>
<dbReference type="Pfam" id="PF07508">
    <property type="entry name" value="Recombinase"/>
    <property type="match status" value="1"/>
</dbReference>
<accession>A0A2T3FUT1</accession>
<dbReference type="AlphaFoldDB" id="A0A2T3FUT1"/>
<dbReference type="GO" id="GO:0003677">
    <property type="term" value="F:DNA binding"/>
    <property type="evidence" value="ECO:0007669"/>
    <property type="project" value="InterPro"/>
</dbReference>
<dbReference type="Proteomes" id="UP000241048">
    <property type="component" value="Unassembled WGS sequence"/>
</dbReference>
<dbReference type="PROSITE" id="PS51737">
    <property type="entry name" value="RECOMBINASE_DNA_BIND"/>
    <property type="match status" value="1"/>
</dbReference>
<keyword evidence="4" id="KW-1185">Reference proteome</keyword>
<dbReference type="InterPro" id="IPR036162">
    <property type="entry name" value="Resolvase-like_N_sf"/>
</dbReference>
<reference evidence="3 4" key="1">
    <citation type="submission" date="2018-03" db="EMBL/GenBank/DDBJ databases">
        <title>Lachnoclostridium SNUG30386 gen.nov., sp.nov., isolated from human faeces.</title>
        <authorList>
            <person name="Seo B."/>
            <person name="Jeon K."/>
            <person name="Ko G."/>
        </authorList>
    </citation>
    <scope>NUCLEOTIDE SEQUENCE [LARGE SCALE GENOMIC DNA]</scope>
    <source>
        <strain evidence="3 4">SNUG30386</strain>
    </source>
</reference>
<dbReference type="EMBL" id="PYLO01000001">
    <property type="protein sequence ID" value="PST39046.1"/>
    <property type="molecule type" value="Genomic_DNA"/>
</dbReference>
<evidence type="ECO:0000259" key="2">
    <source>
        <dbReference type="PROSITE" id="PS51737"/>
    </source>
</evidence>
<dbReference type="GO" id="GO:0000150">
    <property type="term" value="F:DNA strand exchange activity"/>
    <property type="evidence" value="ECO:0007669"/>
    <property type="project" value="InterPro"/>
</dbReference>
<feature type="domain" description="Recombinase" evidence="2">
    <location>
        <begin position="202"/>
        <end position="329"/>
    </location>
</feature>
<dbReference type="InterPro" id="IPR050639">
    <property type="entry name" value="SSR_resolvase"/>
</dbReference>
<proteinExistence type="predicted"/>
<sequence>MSSGTEAIDRKQRIRDRYRGVDTSELEVIPAKIVEGLGESTSIRRVAAYVRVSTDNDEQTSSYELQKNYYTDYIKAQPGWEFVGIYDDEGISGTSLAHRKGMQQLIEDCKAGKIDLILTKSIARFARNIVDCLSVIETLKNLDPPVGVKFEADNIYTLDSNGRMILTILASVAEEESHSKSIIMNWSIDRRFSRGLFLTPALLGYDQDEDGNLMVNQDESQTVKVIYYLYLNGFSLKDIAELLTDYERKTKLGNTEWNPGTIAGIIANERHCGDVLARKTFTPNFLTHKAKKNNNDRTQYRQRDHHEAIVSRDVFNAANHLRASRTYKRKNHPLPVLSVVDDGILRGYVPFDKDWTGFSAEEYREASESVMREKQSNTVEVRNRLDLTGYEVVRAQYFATLQNPAMTISNGRLRFNAACLKKFDDVEYVELLLNSVDRCIAIRPCEKSNPNAIRWGRLKEGRWCANTLGCRGLAKALFDIMEWDEDLKYRFRGQLVEQGGDKLMLFELDQPEMIKVEEIVLPPKEEESEGETVKKTIYIFPPEWAGTFGQPITSVAQIGILQQEHYAGNWDVLRPASEIKEMNIFTADGLNTLLHEAEEIMEGWIDIDGGKQNVNAAEGAGIGD</sequence>
<gene>
    <name evidence="3" type="ORF">C7U56_03780</name>
</gene>
<dbReference type="PROSITE" id="PS51736">
    <property type="entry name" value="RECOMBINASES_3"/>
    <property type="match status" value="1"/>
</dbReference>
<dbReference type="InterPro" id="IPR011109">
    <property type="entry name" value="DNA_bind_recombinase_dom"/>
</dbReference>